<feature type="region of interest" description="Disordered" evidence="1">
    <location>
        <begin position="35"/>
        <end position="107"/>
    </location>
</feature>
<reference evidence="2 3" key="1">
    <citation type="submission" date="2019-05" db="EMBL/GenBank/DDBJ databases">
        <title>Emergence of the Ug99 lineage of the wheat stem rust pathogen through somatic hybridization.</title>
        <authorList>
            <person name="Li F."/>
            <person name="Upadhyaya N.M."/>
            <person name="Sperschneider J."/>
            <person name="Matny O."/>
            <person name="Nguyen-Phuc H."/>
            <person name="Mago R."/>
            <person name="Raley C."/>
            <person name="Miller M.E."/>
            <person name="Silverstein K.A.T."/>
            <person name="Henningsen E."/>
            <person name="Hirsch C.D."/>
            <person name="Visser B."/>
            <person name="Pretorius Z.A."/>
            <person name="Steffenson B.J."/>
            <person name="Schwessinger B."/>
            <person name="Dodds P.N."/>
            <person name="Figueroa M."/>
        </authorList>
    </citation>
    <scope>NUCLEOTIDE SEQUENCE [LARGE SCALE GENOMIC DNA]</scope>
    <source>
        <strain evidence="2">21-0</strain>
    </source>
</reference>
<organism evidence="2 3">
    <name type="scientific">Puccinia graminis f. sp. tritici</name>
    <dbReference type="NCBI Taxonomy" id="56615"/>
    <lineage>
        <taxon>Eukaryota</taxon>
        <taxon>Fungi</taxon>
        <taxon>Dikarya</taxon>
        <taxon>Basidiomycota</taxon>
        <taxon>Pucciniomycotina</taxon>
        <taxon>Pucciniomycetes</taxon>
        <taxon>Pucciniales</taxon>
        <taxon>Pucciniaceae</taxon>
        <taxon>Puccinia</taxon>
    </lineage>
</organism>
<sequence length="162" mass="18246">MGHDSVVNQPKSLAFYFFRSPIEPPTLVCEVKKSRRIIPESSPKTGSQSSSDLSSLSSESETKLEVEDNQTLVPPRNGNLVSSQAWTQISTSGNPKKKKNVPREFEPTRYPEWTPEVSTYLNKPKKTKKRQNKKKSKGLSLTLEFLPHSRYPLVAITNLDSV</sequence>
<dbReference type="Proteomes" id="UP000324748">
    <property type="component" value="Unassembled WGS sequence"/>
</dbReference>
<keyword evidence="3" id="KW-1185">Reference proteome</keyword>
<accession>A0A5B0MHD8</accession>
<dbReference type="EMBL" id="VSWC01000157">
    <property type="protein sequence ID" value="KAA1075414.1"/>
    <property type="molecule type" value="Genomic_DNA"/>
</dbReference>
<evidence type="ECO:0000256" key="1">
    <source>
        <dbReference type="SAM" id="MobiDB-lite"/>
    </source>
</evidence>
<name>A0A5B0MHD8_PUCGR</name>
<feature type="compositionally biased region" description="Polar residues" evidence="1">
    <location>
        <begin position="79"/>
        <end position="94"/>
    </location>
</feature>
<protein>
    <submittedName>
        <fullName evidence="2">Uncharacterized protein</fullName>
    </submittedName>
</protein>
<evidence type="ECO:0000313" key="2">
    <source>
        <dbReference type="EMBL" id="KAA1075414.1"/>
    </source>
</evidence>
<dbReference type="AlphaFoldDB" id="A0A5B0MHD8"/>
<proteinExistence type="predicted"/>
<feature type="compositionally biased region" description="Low complexity" evidence="1">
    <location>
        <begin position="47"/>
        <end position="59"/>
    </location>
</feature>
<gene>
    <name evidence="2" type="ORF">PGT21_034923</name>
</gene>
<evidence type="ECO:0000313" key="3">
    <source>
        <dbReference type="Proteomes" id="UP000324748"/>
    </source>
</evidence>
<comment type="caution">
    <text evidence="2">The sequence shown here is derived from an EMBL/GenBank/DDBJ whole genome shotgun (WGS) entry which is preliminary data.</text>
</comment>